<organism evidence="2 3">
    <name type="scientific">Paenibacillus mendelii</name>
    <dbReference type="NCBI Taxonomy" id="206163"/>
    <lineage>
        <taxon>Bacteria</taxon>
        <taxon>Bacillati</taxon>
        <taxon>Bacillota</taxon>
        <taxon>Bacilli</taxon>
        <taxon>Bacillales</taxon>
        <taxon>Paenibacillaceae</taxon>
        <taxon>Paenibacillus</taxon>
    </lineage>
</organism>
<gene>
    <name evidence="2" type="ORF">ACFFJ8_05550</name>
</gene>
<dbReference type="Pfam" id="PF01042">
    <property type="entry name" value="Ribonuc_L-PSP"/>
    <property type="match status" value="1"/>
</dbReference>
<dbReference type="InterPro" id="IPR035959">
    <property type="entry name" value="RutC-like_sf"/>
</dbReference>
<accession>A0ABV6J5J9</accession>
<keyword evidence="3" id="KW-1185">Reference proteome</keyword>
<comment type="similarity">
    <text evidence="1">Belongs to the RutC family.</text>
</comment>
<dbReference type="NCBIfam" id="TIGR00004">
    <property type="entry name" value="Rid family detoxifying hydrolase"/>
    <property type="match status" value="1"/>
</dbReference>
<sequence length="130" mass="14177">MKRQIITANAAQGDGPYSQCMISRGIVYVSGQGPLHPANDEIIGSTIEEQADRTLQNLRSIVLAAGCTMEDVVKVNVFLADMNDFARFNTVYKQYFSAPFPARTCVEAGLDGILVEIDAIAHVPEEKEVT</sequence>
<dbReference type="PANTHER" id="PTHR11803:SF58">
    <property type="entry name" value="PROTEIN HMF1-RELATED"/>
    <property type="match status" value="1"/>
</dbReference>
<dbReference type="Proteomes" id="UP001589818">
    <property type="component" value="Unassembled WGS sequence"/>
</dbReference>
<keyword evidence="2" id="KW-0378">Hydrolase</keyword>
<dbReference type="Gene3D" id="3.30.1330.40">
    <property type="entry name" value="RutC-like"/>
    <property type="match status" value="1"/>
</dbReference>
<evidence type="ECO:0000313" key="2">
    <source>
        <dbReference type="EMBL" id="MFC0390832.1"/>
    </source>
</evidence>
<name>A0ABV6J5J9_9BACL</name>
<dbReference type="PANTHER" id="PTHR11803">
    <property type="entry name" value="2-IMINOBUTANOATE/2-IMINOPROPANOATE DEAMINASE RIDA"/>
    <property type="match status" value="1"/>
</dbReference>
<proteinExistence type="inferred from homology"/>
<dbReference type="EMBL" id="JBHLVF010000010">
    <property type="protein sequence ID" value="MFC0390832.1"/>
    <property type="molecule type" value="Genomic_DNA"/>
</dbReference>
<dbReference type="SUPFAM" id="SSF55298">
    <property type="entry name" value="YjgF-like"/>
    <property type="match status" value="1"/>
</dbReference>
<dbReference type="InterPro" id="IPR006056">
    <property type="entry name" value="RidA"/>
</dbReference>
<comment type="caution">
    <text evidence="2">The sequence shown here is derived from an EMBL/GenBank/DDBJ whole genome shotgun (WGS) entry which is preliminary data.</text>
</comment>
<dbReference type="CDD" id="cd00448">
    <property type="entry name" value="YjgF_YER057c_UK114_family"/>
    <property type="match status" value="1"/>
</dbReference>
<reference evidence="2 3" key="1">
    <citation type="submission" date="2024-09" db="EMBL/GenBank/DDBJ databases">
        <authorList>
            <person name="Sun Q."/>
            <person name="Mori K."/>
        </authorList>
    </citation>
    <scope>NUCLEOTIDE SEQUENCE [LARGE SCALE GENOMIC DNA]</scope>
    <source>
        <strain evidence="2 3">CCM 4839</strain>
    </source>
</reference>
<evidence type="ECO:0000256" key="1">
    <source>
        <dbReference type="ARBA" id="ARBA00010552"/>
    </source>
</evidence>
<dbReference type="GO" id="GO:0016787">
    <property type="term" value="F:hydrolase activity"/>
    <property type="evidence" value="ECO:0007669"/>
    <property type="project" value="UniProtKB-KW"/>
</dbReference>
<evidence type="ECO:0000313" key="3">
    <source>
        <dbReference type="Proteomes" id="UP001589818"/>
    </source>
</evidence>
<dbReference type="InterPro" id="IPR006175">
    <property type="entry name" value="YjgF/YER057c/UK114"/>
</dbReference>
<protein>
    <submittedName>
        <fullName evidence="2">Rid family detoxifying hydrolase</fullName>
    </submittedName>
</protein>
<dbReference type="RefSeq" id="WP_204818476.1">
    <property type="nucleotide sequence ID" value="NZ_JANHOF010000004.1"/>
</dbReference>